<reference evidence="1" key="1">
    <citation type="submission" date="2022-12" db="EMBL/GenBank/DDBJ databases">
        <title>Reclassification of two methanogenic archaea species isolated from the Kolyma lowland permafrost.</title>
        <authorList>
            <person name="Trubitsyn V.E."/>
            <person name="Rivkina E.M."/>
            <person name="Shcherbakova V.A."/>
        </authorList>
    </citation>
    <scope>NUCLEOTIDE SEQUENCE</scope>
    <source>
        <strain evidence="1">M2</strain>
        <strain evidence="2">MK4</strain>
    </source>
</reference>
<organism evidence="1 3">
    <name type="scientific">Methanobacterium veterum</name>
    <dbReference type="NCBI Taxonomy" id="408577"/>
    <lineage>
        <taxon>Archaea</taxon>
        <taxon>Methanobacteriati</taxon>
        <taxon>Methanobacteriota</taxon>
        <taxon>Methanomada group</taxon>
        <taxon>Methanobacteria</taxon>
        <taxon>Methanobacteriales</taxon>
        <taxon>Methanobacteriaceae</taxon>
        <taxon>Methanobacterium</taxon>
    </lineage>
</organism>
<dbReference type="EMBL" id="JAPVER010000018">
    <property type="protein sequence ID" value="MCZ3364920.1"/>
    <property type="molecule type" value="Genomic_DNA"/>
</dbReference>
<keyword evidence="3" id="KW-1185">Reference proteome</keyword>
<sequence>MEIRFLSLINKFVHKGSFILINSLKEPGIRKNQIELIKQNYDINTRRLIVFLTSGYDMITGGILSISSLYEETKKIEEIHGSQTILSTVPGEPLLLKYTKFENKNYIYNFSQILTYFKDLDSLLIHIPEYACIHFLNNISKEEYSILDNISDLQFNILIQNIDIAMENMDEIKRLNGRFSNVTGTIAHEKYSNLENRQKFGFPLHKFSTYVSPEQYEYKNYHEKKEMLIVSHDEHPMKSHVLNVLHKEFPQLEIRIIEGMTYEDFKKVISEAKWALTFGEGLDNYFIESIFSGGISFSVYNSKFFTEDFASLRTVYSDYDELIQKMAIDLKELDHESTYKNYQQKQYQLCSKYYDYNKYVRNLKQFYLGDYTFR</sequence>
<evidence type="ECO:0000313" key="3">
    <source>
        <dbReference type="Proteomes" id="UP001068021"/>
    </source>
</evidence>
<proteinExistence type="predicted"/>
<protein>
    <submittedName>
        <fullName evidence="1">Uncharacterized protein</fullName>
    </submittedName>
</protein>
<comment type="caution">
    <text evidence="1">The sequence shown here is derived from an EMBL/GenBank/DDBJ whole genome shotgun (WGS) entry which is preliminary data.</text>
</comment>
<dbReference type="RefSeq" id="WP_048080226.1">
    <property type="nucleotide sequence ID" value="NZ_JAPVER010000018.1"/>
</dbReference>
<dbReference type="AlphaFoldDB" id="A0A9E4ZYH1"/>
<accession>A0A9E4ZYH1</accession>
<name>A0A9E4ZYH1_9EURY</name>
<dbReference type="EMBL" id="JAPVES010000030">
    <property type="protein sequence ID" value="MCZ3372675.1"/>
    <property type="molecule type" value="Genomic_DNA"/>
</dbReference>
<evidence type="ECO:0000313" key="2">
    <source>
        <dbReference type="EMBL" id="MCZ3372675.1"/>
    </source>
</evidence>
<gene>
    <name evidence="2" type="ORF">O3H35_08515</name>
    <name evidence="1" type="ORF">O3H54_03395</name>
</gene>
<dbReference type="Proteomes" id="UP001068021">
    <property type="component" value="Unassembled WGS sequence"/>
</dbReference>
<dbReference type="Proteomes" id="UP001074446">
    <property type="component" value="Unassembled WGS sequence"/>
</dbReference>
<evidence type="ECO:0000313" key="1">
    <source>
        <dbReference type="EMBL" id="MCZ3364920.1"/>
    </source>
</evidence>